<dbReference type="PANTHER" id="PTHR21392:SF0">
    <property type="entry name" value="TRNA-URIDINE AMINOCARBOXYPROPYLTRANSFERASE 2"/>
    <property type="match status" value="1"/>
</dbReference>
<dbReference type="PANTHER" id="PTHR21392">
    <property type="entry name" value="TRNA-URIDINE AMINOCARBOXYPROPYLTRANSFERASE 2"/>
    <property type="match status" value="1"/>
</dbReference>
<dbReference type="EC" id="2.5.1.25" evidence="1"/>
<dbReference type="Proteomes" id="UP000464524">
    <property type="component" value="Chromosome"/>
</dbReference>
<dbReference type="AlphaFoldDB" id="A0A857JM56"/>
<evidence type="ECO:0000256" key="5">
    <source>
        <dbReference type="ARBA" id="ARBA00034489"/>
    </source>
</evidence>
<feature type="domain" description="DTW" evidence="6">
    <location>
        <begin position="2"/>
        <end position="191"/>
    </location>
</feature>
<evidence type="ECO:0000256" key="1">
    <source>
        <dbReference type="ARBA" id="ARBA00012386"/>
    </source>
</evidence>
<evidence type="ECO:0000313" key="7">
    <source>
        <dbReference type="EMBL" id="QHJ12388.1"/>
    </source>
</evidence>
<protein>
    <recommendedName>
        <fullName evidence="1">tRNA-uridine aminocarboxypropyltransferase</fullName>
        <ecNumber evidence="1">2.5.1.25</ecNumber>
    </recommendedName>
</protein>
<dbReference type="EMBL" id="CP047656">
    <property type="protein sequence ID" value="QHJ12388.1"/>
    <property type="molecule type" value="Genomic_DNA"/>
</dbReference>
<name>A0A857JM56_9ALTE</name>
<keyword evidence="4" id="KW-0819">tRNA processing</keyword>
<dbReference type="GO" id="GO:0008033">
    <property type="term" value="P:tRNA processing"/>
    <property type="evidence" value="ECO:0007669"/>
    <property type="project" value="UniProtKB-KW"/>
</dbReference>
<evidence type="ECO:0000313" key="8">
    <source>
        <dbReference type="Proteomes" id="UP000464524"/>
    </source>
</evidence>
<dbReference type="SMART" id="SM01144">
    <property type="entry name" value="DTW"/>
    <property type="match status" value="1"/>
</dbReference>
<gene>
    <name evidence="7" type="ORF">FX988_02645</name>
</gene>
<dbReference type="Pfam" id="PF03942">
    <property type="entry name" value="DTW"/>
    <property type="match status" value="1"/>
</dbReference>
<sequence>MNRVICHHCDYPQSVCICDLLCSVHSAQKIIILQHPSEVNHAKNSAKLIRLCVPNSEIWVGENPKDFSLLISWINAQQESACLVYPNDNSKPLETTISRERCAPPALILLDATWRKAYKLWMNNPWLHTLPAWHFIHPPKSQYRIRKTSVTGGLSTLEALAYTLHFTQGIDTTPLLSTFTQMQERVFARQLASQQVKSQG</sequence>
<dbReference type="InterPro" id="IPR039262">
    <property type="entry name" value="DTWD2/TAPT"/>
</dbReference>
<evidence type="ECO:0000256" key="4">
    <source>
        <dbReference type="ARBA" id="ARBA00022694"/>
    </source>
</evidence>
<evidence type="ECO:0000259" key="6">
    <source>
        <dbReference type="SMART" id="SM01144"/>
    </source>
</evidence>
<evidence type="ECO:0000256" key="2">
    <source>
        <dbReference type="ARBA" id="ARBA00022679"/>
    </source>
</evidence>
<keyword evidence="8" id="KW-1185">Reference proteome</keyword>
<evidence type="ECO:0000256" key="3">
    <source>
        <dbReference type="ARBA" id="ARBA00022691"/>
    </source>
</evidence>
<dbReference type="OrthoDB" id="268835at2"/>
<accession>A0A857JM56</accession>
<organism evidence="7 8">
    <name type="scientific">Paraglaciecola mesophila</name>
    <dbReference type="NCBI Taxonomy" id="197222"/>
    <lineage>
        <taxon>Bacteria</taxon>
        <taxon>Pseudomonadati</taxon>
        <taxon>Pseudomonadota</taxon>
        <taxon>Gammaproteobacteria</taxon>
        <taxon>Alteromonadales</taxon>
        <taxon>Alteromonadaceae</taxon>
        <taxon>Paraglaciecola</taxon>
    </lineage>
</organism>
<dbReference type="GO" id="GO:0016432">
    <property type="term" value="F:tRNA-uridine aminocarboxypropyltransferase activity"/>
    <property type="evidence" value="ECO:0007669"/>
    <property type="project" value="UniProtKB-EC"/>
</dbReference>
<keyword evidence="3" id="KW-0949">S-adenosyl-L-methionine</keyword>
<reference evidence="7 8" key="1">
    <citation type="submission" date="2019-12" db="EMBL/GenBank/DDBJ databases">
        <title>Genome sequencing and assembly of endphytes of Porphyra tenera.</title>
        <authorList>
            <person name="Park J.M."/>
            <person name="Shin R."/>
            <person name="Jo S.H."/>
        </authorList>
    </citation>
    <scope>NUCLEOTIDE SEQUENCE [LARGE SCALE GENOMIC DNA]</scope>
    <source>
        <strain evidence="7 8">GPM4</strain>
    </source>
</reference>
<dbReference type="RefSeq" id="WP_160180436.1">
    <property type="nucleotide sequence ID" value="NZ_CP047656.1"/>
</dbReference>
<keyword evidence="2" id="KW-0808">Transferase</keyword>
<proteinExistence type="inferred from homology"/>
<comment type="similarity">
    <text evidence="5">Belongs to the TDD superfamily. DTWD2 family.</text>
</comment>
<dbReference type="InterPro" id="IPR005636">
    <property type="entry name" value="DTW"/>
</dbReference>
<dbReference type="KEGG" id="pmes:FX988_02645"/>